<evidence type="ECO:0000313" key="1">
    <source>
        <dbReference type="EMBL" id="KAH3887702.1"/>
    </source>
</evidence>
<reference evidence="1" key="1">
    <citation type="journal article" date="2019" name="bioRxiv">
        <title>The Genome of the Zebra Mussel, Dreissena polymorpha: A Resource for Invasive Species Research.</title>
        <authorList>
            <person name="McCartney M.A."/>
            <person name="Auch B."/>
            <person name="Kono T."/>
            <person name="Mallez S."/>
            <person name="Zhang Y."/>
            <person name="Obille A."/>
            <person name="Becker A."/>
            <person name="Abrahante J.E."/>
            <person name="Garbe J."/>
            <person name="Badalamenti J.P."/>
            <person name="Herman A."/>
            <person name="Mangelson H."/>
            <person name="Liachko I."/>
            <person name="Sullivan S."/>
            <person name="Sone E.D."/>
            <person name="Koren S."/>
            <person name="Silverstein K.A.T."/>
            <person name="Beckman K.B."/>
            <person name="Gohl D.M."/>
        </authorList>
    </citation>
    <scope>NUCLEOTIDE SEQUENCE</scope>
    <source>
        <strain evidence="1">Duluth1</strain>
        <tissue evidence="1">Whole animal</tissue>
    </source>
</reference>
<reference evidence="1" key="2">
    <citation type="submission" date="2020-11" db="EMBL/GenBank/DDBJ databases">
        <authorList>
            <person name="McCartney M.A."/>
            <person name="Auch B."/>
            <person name="Kono T."/>
            <person name="Mallez S."/>
            <person name="Becker A."/>
            <person name="Gohl D.M."/>
            <person name="Silverstein K.A.T."/>
            <person name="Koren S."/>
            <person name="Bechman K.B."/>
            <person name="Herman A."/>
            <person name="Abrahante J.E."/>
            <person name="Garbe J."/>
        </authorList>
    </citation>
    <scope>NUCLEOTIDE SEQUENCE</scope>
    <source>
        <strain evidence="1">Duluth1</strain>
        <tissue evidence="1">Whole animal</tissue>
    </source>
</reference>
<keyword evidence="2" id="KW-1185">Reference proteome</keyword>
<dbReference type="AlphaFoldDB" id="A0A9D4S2Q6"/>
<sequence length="83" mass="8777">MLSKTLFVNQTNQMGPAAISTLTSAHGHKAPLTNLTGPVSLAPHPAWAPDHLGITRVQSLDRMARTFTSRLLVCAAQVTGLTS</sequence>
<gene>
    <name evidence="1" type="ORF">DPMN_011721</name>
</gene>
<comment type="caution">
    <text evidence="1">The sequence shown here is derived from an EMBL/GenBank/DDBJ whole genome shotgun (WGS) entry which is preliminary data.</text>
</comment>
<accession>A0A9D4S2Q6</accession>
<dbReference type="EMBL" id="JAIWYP010000001">
    <property type="protein sequence ID" value="KAH3887702.1"/>
    <property type="molecule type" value="Genomic_DNA"/>
</dbReference>
<organism evidence="1 2">
    <name type="scientific">Dreissena polymorpha</name>
    <name type="common">Zebra mussel</name>
    <name type="synonym">Mytilus polymorpha</name>
    <dbReference type="NCBI Taxonomy" id="45954"/>
    <lineage>
        <taxon>Eukaryota</taxon>
        <taxon>Metazoa</taxon>
        <taxon>Spiralia</taxon>
        <taxon>Lophotrochozoa</taxon>
        <taxon>Mollusca</taxon>
        <taxon>Bivalvia</taxon>
        <taxon>Autobranchia</taxon>
        <taxon>Heteroconchia</taxon>
        <taxon>Euheterodonta</taxon>
        <taxon>Imparidentia</taxon>
        <taxon>Neoheterodontei</taxon>
        <taxon>Myida</taxon>
        <taxon>Dreissenoidea</taxon>
        <taxon>Dreissenidae</taxon>
        <taxon>Dreissena</taxon>
    </lineage>
</organism>
<dbReference type="Proteomes" id="UP000828390">
    <property type="component" value="Unassembled WGS sequence"/>
</dbReference>
<protein>
    <submittedName>
        <fullName evidence="1">Uncharacterized protein</fullName>
    </submittedName>
</protein>
<name>A0A9D4S2Q6_DREPO</name>
<evidence type="ECO:0000313" key="2">
    <source>
        <dbReference type="Proteomes" id="UP000828390"/>
    </source>
</evidence>
<proteinExistence type="predicted"/>